<proteinExistence type="inferred from homology"/>
<dbReference type="GO" id="GO:0018580">
    <property type="term" value="F:nitronate monooxygenase activity"/>
    <property type="evidence" value="ECO:0007669"/>
    <property type="project" value="InterPro"/>
</dbReference>
<name>A0A1M5KFL4_9BACI</name>
<dbReference type="PANTHER" id="PTHR42747:SF4">
    <property type="entry name" value="BLR1330 PROTEIN"/>
    <property type="match status" value="1"/>
</dbReference>
<dbReference type="Pfam" id="PF03060">
    <property type="entry name" value="NMO"/>
    <property type="match status" value="1"/>
</dbReference>
<evidence type="ECO:0000256" key="6">
    <source>
        <dbReference type="ARBA" id="ARBA00023002"/>
    </source>
</evidence>
<evidence type="ECO:0000256" key="3">
    <source>
        <dbReference type="ARBA" id="ARBA00013457"/>
    </source>
</evidence>
<evidence type="ECO:0000256" key="5">
    <source>
        <dbReference type="ARBA" id="ARBA00022643"/>
    </source>
</evidence>
<dbReference type="SUPFAM" id="SSF51412">
    <property type="entry name" value="Inosine monophosphate dehydrogenase (IMPDH)"/>
    <property type="match status" value="1"/>
</dbReference>
<dbReference type="Gene3D" id="3.20.20.70">
    <property type="entry name" value="Aldolase class I"/>
    <property type="match status" value="1"/>
</dbReference>
<keyword evidence="6" id="KW-0560">Oxidoreductase</keyword>
<keyword evidence="5" id="KW-0288">FMN</keyword>
<dbReference type="RefSeq" id="WP_072891384.1">
    <property type="nucleotide sequence ID" value="NZ_FQVW01000038.1"/>
</dbReference>
<sequence>MTTTESWKTLKDQVTLPVIVAPMFLISNPKMVVKSCELGMIGSFPTLNARTADILDEWFGTIKQELQALKDAHPDKKIAPWAVNFIAHRAHNKRYEEDLELIRKHQPPIVITSLGDPSPVAKIVHEYGGFVFSDVIDVKFAKKAIEKGSDGLILVAGGAGGHGGTYHPFAFVHEVKEFWDGPIILSGSISRGEDILAANAVGADFAYMGTRFLAAEESMAQNEYKEMVASSTVKDIFYTPAFSGVHANYLIPSIQNAGLDLKQLPQNGKLSDPDIKAWRDIWSAGHGVGSVKKIQSLTEIYEELKGQYEAAKAKIK</sequence>
<evidence type="ECO:0000313" key="8">
    <source>
        <dbReference type="EMBL" id="SHG51527.1"/>
    </source>
</evidence>
<protein>
    <recommendedName>
        <fullName evidence="3">Probable nitronate monooxygenase</fullName>
    </recommendedName>
</protein>
<evidence type="ECO:0000256" key="2">
    <source>
        <dbReference type="ARBA" id="ARBA00009881"/>
    </source>
</evidence>
<reference evidence="8 9" key="1">
    <citation type="submission" date="2016-11" db="EMBL/GenBank/DDBJ databases">
        <authorList>
            <person name="Jaros S."/>
            <person name="Januszkiewicz K."/>
            <person name="Wedrychowicz H."/>
        </authorList>
    </citation>
    <scope>NUCLEOTIDE SEQUENCE [LARGE SCALE GENOMIC DNA]</scope>
    <source>
        <strain evidence="8 9">IBRC-M 10683</strain>
    </source>
</reference>
<evidence type="ECO:0000256" key="4">
    <source>
        <dbReference type="ARBA" id="ARBA00022630"/>
    </source>
</evidence>
<dbReference type="Proteomes" id="UP000183988">
    <property type="component" value="Unassembled WGS sequence"/>
</dbReference>
<dbReference type="OrthoDB" id="9778912at2"/>
<comment type="function">
    <text evidence="1">Nitronate monooxygenase that uses molecular oxygen to catalyze the oxidative denitrification of alkyl nitronates. Acts on propionate 3-nitronate (P3N), the presumed physiological substrate. Probably functions in the detoxification of P3N, a metabolic poison produced by plants and fungi as a defense mechanism.</text>
</comment>
<gene>
    <name evidence="8" type="ORF">SAMN05216225_10389</name>
</gene>
<keyword evidence="9" id="KW-1185">Reference proteome</keyword>
<evidence type="ECO:0000256" key="7">
    <source>
        <dbReference type="ARBA" id="ARBA00023033"/>
    </source>
</evidence>
<keyword evidence="4" id="KW-0285">Flavoprotein</keyword>
<keyword evidence="7 8" id="KW-0503">Monooxygenase</keyword>
<dbReference type="PANTHER" id="PTHR42747">
    <property type="entry name" value="NITRONATE MONOOXYGENASE-RELATED"/>
    <property type="match status" value="1"/>
</dbReference>
<dbReference type="CDD" id="cd04730">
    <property type="entry name" value="NPD_like"/>
    <property type="match status" value="1"/>
</dbReference>
<evidence type="ECO:0000313" key="9">
    <source>
        <dbReference type="Proteomes" id="UP000183988"/>
    </source>
</evidence>
<dbReference type="InterPro" id="IPR004136">
    <property type="entry name" value="NMO"/>
</dbReference>
<evidence type="ECO:0000256" key="1">
    <source>
        <dbReference type="ARBA" id="ARBA00003535"/>
    </source>
</evidence>
<organism evidence="8 9">
    <name type="scientific">Ornithinibacillus halophilus</name>
    <dbReference type="NCBI Taxonomy" id="930117"/>
    <lineage>
        <taxon>Bacteria</taxon>
        <taxon>Bacillati</taxon>
        <taxon>Bacillota</taxon>
        <taxon>Bacilli</taxon>
        <taxon>Bacillales</taxon>
        <taxon>Bacillaceae</taxon>
        <taxon>Ornithinibacillus</taxon>
    </lineage>
</organism>
<accession>A0A1M5KFL4</accession>
<dbReference type="STRING" id="930117.SAMN05216225_10389"/>
<dbReference type="InterPro" id="IPR013785">
    <property type="entry name" value="Aldolase_TIM"/>
</dbReference>
<dbReference type="EMBL" id="FQVW01000038">
    <property type="protein sequence ID" value="SHG51527.1"/>
    <property type="molecule type" value="Genomic_DNA"/>
</dbReference>
<dbReference type="AlphaFoldDB" id="A0A1M5KFL4"/>
<comment type="similarity">
    <text evidence="2">Belongs to the nitronate monooxygenase family. NMO class I subfamily.</text>
</comment>